<dbReference type="InterPro" id="IPR036291">
    <property type="entry name" value="NAD(P)-bd_dom_sf"/>
</dbReference>
<protein>
    <submittedName>
        <fullName evidence="2">UDP-glucose 4-epimerase</fullName>
    </submittedName>
</protein>
<keyword evidence="3" id="KW-1185">Reference proteome</keyword>
<dbReference type="PANTHER" id="PTHR43245:SF59">
    <property type="entry name" value="UDP-GLUCOSE EPIMERASE"/>
    <property type="match status" value="1"/>
</dbReference>
<name>A0A329M5E8_9BACL</name>
<dbReference type="Pfam" id="PF01370">
    <property type="entry name" value="Epimerase"/>
    <property type="match status" value="1"/>
</dbReference>
<dbReference type="PANTHER" id="PTHR43245">
    <property type="entry name" value="BIFUNCTIONAL POLYMYXIN RESISTANCE PROTEIN ARNA"/>
    <property type="match status" value="1"/>
</dbReference>
<organism evidence="2 3">
    <name type="scientific">Paenibacillus contaminans</name>
    <dbReference type="NCBI Taxonomy" id="450362"/>
    <lineage>
        <taxon>Bacteria</taxon>
        <taxon>Bacillati</taxon>
        <taxon>Bacillota</taxon>
        <taxon>Bacilli</taxon>
        <taxon>Bacillales</taxon>
        <taxon>Paenibacillaceae</taxon>
        <taxon>Paenibacillus</taxon>
    </lineage>
</organism>
<dbReference type="Proteomes" id="UP000250369">
    <property type="component" value="Unassembled WGS sequence"/>
</dbReference>
<dbReference type="SUPFAM" id="SSF51735">
    <property type="entry name" value="NAD(P)-binding Rossmann-fold domains"/>
    <property type="match status" value="1"/>
</dbReference>
<comment type="caution">
    <text evidence="2">The sequence shown here is derived from an EMBL/GenBank/DDBJ whole genome shotgun (WGS) entry which is preliminary data.</text>
</comment>
<proteinExistence type="predicted"/>
<dbReference type="Gene3D" id="3.90.25.10">
    <property type="entry name" value="UDP-galactose 4-epimerase, domain 1"/>
    <property type="match status" value="1"/>
</dbReference>
<gene>
    <name evidence="2" type="ORF">DQG23_32590</name>
</gene>
<dbReference type="RefSeq" id="WP_113035215.1">
    <property type="nucleotide sequence ID" value="NZ_QMFB01000028.1"/>
</dbReference>
<dbReference type="InterPro" id="IPR050177">
    <property type="entry name" value="Lipid_A_modif_metabolic_enz"/>
</dbReference>
<feature type="domain" description="NAD-dependent epimerase/dehydratase" evidence="1">
    <location>
        <begin position="3"/>
        <end position="233"/>
    </location>
</feature>
<reference evidence="2 3" key="1">
    <citation type="journal article" date="2009" name="Int. J. Syst. Evol. Microbiol.">
        <title>Paenibacillus contaminans sp. nov., isolated from a contaminated laboratory plate.</title>
        <authorList>
            <person name="Chou J.H."/>
            <person name="Lee J.H."/>
            <person name="Lin M.C."/>
            <person name="Chang P.S."/>
            <person name="Arun A.B."/>
            <person name="Young C.C."/>
            <person name="Chen W.M."/>
        </authorList>
    </citation>
    <scope>NUCLEOTIDE SEQUENCE [LARGE SCALE GENOMIC DNA]</scope>
    <source>
        <strain evidence="2 3">CKOBP-6</strain>
    </source>
</reference>
<dbReference type="AlphaFoldDB" id="A0A329M5E8"/>
<evidence type="ECO:0000259" key="1">
    <source>
        <dbReference type="Pfam" id="PF01370"/>
    </source>
</evidence>
<evidence type="ECO:0000313" key="2">
    <source>
        <dbReference type="EMBL" id="RAV13823.1"/>
    </source>
</evidence>
<dbReference type="EMBL" id="QMFB01000028">
    <property type="protein sequence ID" value="RAV13823.1"/>
    <property type="molecule type" value="Genomic_DNA"/>
</dbReference>
<dbReference type="Gene3D" id="3.40.50.720">
    <property type="entry name" value="NAD(P)-binding Rossmann-like Domain"/>
    <property type="match status" value="1"/>
</dbReference>
<sequence>MRILVTGGAGFIASHLTDALVELGHEVAIVDNMSSGKKEFINWKADFYKLDITDQTLERVFQEKKPQIIYHHAAQIDVQHSLRDPVHDANVNILGTIAILELSRKYGVQKIIYASSAAVYGPPDALPVDESHPVRPLSYYGISKHTPEHYIQAYANLYGLDYTILRYANAYGIRQDPKGEGGVISIFLDKLLNGQTAVIYGDGEQTRDFVYVKDIVAANIAAMTRGSRGLFNISRNEQTSVNELLSIMNEILGINAIPRYAPERPADIVHSRLNNEAAIRELLWKPEFSVRQGLLETCTYYAAQKTQQVSSL</sequence>
<evidence type="ECO:0000313" key="3">
    <source>
        <dbReference type="Proteomes" id="UP000250369"/>
    </source>
</evidence>
<accession>A0A329M5E8</accession>
<dbReference type="InterPro" id="IPR001509">
    <property type="entry name" value="Epimerase_deHydtase"/>
</dbReference>
<dbReference type="OrthoDB" id="9771073at2"/>